<feature type="domain" description="DUF7725" evidence="3">
    <location>
        <begin position="630"/>
        <end position="700"/>
    </location>
</feature>
<gene>
    <name evidence="4" type="ORF">Lalb_Chr11g0067271</name>
</gene>
<dbReference type="AlphaFoldDB" id="A0A6A4PR90"/>
<protein>
    <recommendedName>
        <fullName evidence="3">DUF7725 domain-containing protein</fullName>
    </recommendedName>
</protein>
<dbReference type="InterPro" id="IPR056142">
    <property type="entry name" value="DUF7725"/>
</dbReference>
<proteinExistence type="predicted"/>
<dbReference type="PANTHER" id="PTHR35766">
    <property type="entry name" value="OS08G0543600 PROTEIN"/>
    <property type="match status" value="1"/>
</dbReference>
<feature type="region of interest" description="Disordered" evidence="2">
    <location>
        <begin position="455"/>
        <end position="474"/>
    </location>
</feature>
<keyword evidence="1" id="KW-0175">Coiled coil</keyword>
<dbReference type="Pfam" id="PF24851">
    <property type="entry name" value="DUF7725"/>
    <property type="match status" value="1"/>
</dbReference>
<dbReference type="Proteomes" id="UP000447434">
    <property type="component" value="Chromosome 11"/>
</dbReference>
<evidence type="ECO:0000313" key="5">
    <source>
        <dbReference type="Proteomes" id="UP000447434"/>
    </source>
</evidence>
<feature type="compositionally biased region" description="Low complexity" evidence="2">
    <location>
        <begin position="1"/>
        <end position="20"/>
    </location>
</feature>
<evidence type="ECO:0000256" key="1">
    <source>
        <dbReference type="SAM" id="Coils"/>
    </source>
</evidence>
<dbReference type="EMBL" id="WOCE01000011">
    <property type="protein sequence ID" value="KAE9604053.1"/>
    <property type="molecule type" value="Genomic_DNA"/>
</dbReference>
<feature type="coiled-coil region" evidence="1">
    <location>
        <begin position="143"/>
        <end position="240"/>
    </location>
</feature>
<organism evidence="4 5">
    <name type="scientific">Lupinus albus</name>
    <name type="common">White lupine</name>
    <name type="synonym">Lupinus termis</name>
    <dbReference type="NCBI Taxonomy" id="3870"/>
    <lineage>
        <taxon>Eukaryota</taxon>
        <taxon>Viridiplantae</taxon>
        <taxon>Streptophyta</taxon>
        <taxon>Embryophyta</taxon>
        <taxon>Tracheophyta</taxon>
        <taxon>Spermatophyta</taxon>
        <taxon>Magnoliopsida</taxon>
        <taxon>eudicotyledons</taxon>
        <taxon>Gunneridae</taxon>
        <taxon>Pentapetalae</taxon>
        <taxon>rosids</taxon>
        <taxon>fabids</taxon>
        <taxon>Fabales</taxon>
        <taxon>Fabaceae</taxon>
        <taxon>Papilionoideae</taxon>
        <taxon>50 kb inversion clade</taxon>
        <taxon>genistoids sensu lato</taxon>
        <taxon>core genistoids</taxon>
        <taxon>Genisteae</taxon>
        <taxon>Lupinus</taxon>
    </lineage>
</organism>
<feature type="compositionally biased region" description="Basic and acidic residues" evidence="2">
    <location>
        <begin position="28"/>
        <end position="59"/>
    </location>
</feature>
<evidence type="ECO:0000313" key="4">
    <source>
        <dbReference type="EMBL" id="KAE9604053.1"/>
    </source>
</evidence>
<feature type="compositionally biased region" description="Polar residues" evidence="2">
    <location>
        <begin position="824"/>
        <end position="839"/>
    </location>
</feature>
<sequence>MEASANVAAAASATTARGASIQIPPSQARKEWRAVSELHHSSRNPDDEVLENAKHGQSDERTIYEVQQGRERLDADFCSIAVDGTLDNDILQQQLHNVVRQRQEVLQVEIELKAQIVARNEIIEMRSTFDAQLKEHAINASKLQEQLCEREQTIHELERKMDEKDMELHTIKLDNEAAWAKQDLFREQSKELATFRREREHSEAERAQHIKQIHDLQEHFQEKERQLVELQEQQRVAQEAIMYKDEQLREAQAWIGRVREMDVFQSTTNQTLQAELRERSEQYNQLWIGFHRQFAEMERLHLQTIHQLQLELAEARERSGTSNDDSQMSQMNSKNDVSQFGSENGNQFDLNECNASSGNNGQLPNESPDNVPPFASTGNAAMQTDRAPGVPITPSSLLVPPSYLPPGHVTSLHPFIMHQGIPNSVASHVPQSHVGHFHPVPAISPLQQWQNHQVVSDGSQVSIQDDPSPHQNDQKYLRSDAKFNYEMSSNGQALHRDYFDARIQQNEEPQTVISSSTAETQTIDKGQLVASHQDQSLQQISSQFSDSLRLNSLEPNGEIKEQNAVANDAPEEQMEDHASSSVLASAVTSHSANHNEMVQSNSTKPVFLEAFASTGQTISTTIAKTSETSLLDERSLLACIVRTIPAGGRIRISSTLPNRLGKMLAPLHWHDYKRKYGKLDDFVASHPELFMIEGDFIQLRDGAQKMVAATAAVAKVAAAAAASSPYSSYMPTVAVTPMAQSHRLKKTPSIDSKNIKADKNLQEYSVISSNISDDTLNGVFNVAGGLSIAKVAGKSKDAREMNCPESRAVHSSVQLTVGNGGSLDRSSMISAQNPGSGSANGRVVQSFALKQQSRATGAAYPSRR</sequence>
<feature type="region of interest" description="Disordered" evidence="2">
    <location>
        <begin position="814"/>
        <end position="864"/>
    </location>
</feature>
<comment type="caution">
    <text evidence="4">The sequence shown here is derived from an EMBL/GenBank/DDBJ whole genome shotgun (WGS) entry which is preliminary data.</text>
</comment>
<keyword evidence="5" id="KW-1185">Reference proteome</keyword>
<evidence type="ECO:0000256" key="2">
    <source>
        <dbReference type="SAM" id="MobiDB-lite"/>
    </source>
</evidence>
<name>A0A6A4PR90_LUPAL</name>
<feature type="region of interest" description="Disordered" evidence="2">
    <location>
        <begin position="316"/>
        <end position="383"/>
    </location>
</feature>
<evidence type="ECO:0000259" key="3">
    <source>
        <dbReference type="Pfam" id="PF24851"/>
    </source>
</evidence>
<feature type="compositionally biased region" description="Polar residues" evidence="2">
    <location>
        <begin position="455"/>
        <end position="471"/>
    </location>
</feature>
<feature type="region of interest" description="Disordered" evidence="2">
    <location>
        <begin position="1"/>
        <end position="59"/>
    </location>
</feature>
<dbReference type="OrthoDB" id="2020644at2759"/>
<feature type="compositionally biased region" description="Polar residues" evidence="2">
    <location>
        <begin position="320"/>
        <end position="368"/>
    </location>
</feature>
<dbReference type="PANTHER" id="PTHR35766:SF1">
    <property type="entry name" value="OS08G0543600 PROTEIN"/>
    <property type="match status" value="1"/>
</dbReference>
<reference evidence="5" key="1">
    <citation type="journal article" date="2020" name="Nat. Commun.">
        <title>Genome sequence of the cluster root forming white lupin.</title>
        <authorList>
            <person name="Hufnagel B."/>
            <person name="Marques A."/>
            <person name="Soriano A."/>
            <person name="Marques L."/>
            <person name="Divol F."/>
            <person name="Doumas P."/>
            <person name="Sallet E."/>
            <person name="Mancinotti D."/>
            <person name="Carrere S."/>
            <person name="Marande W."/>
            <person name="Arribat S."/>
            <person name="Keller J."/>
            <person name="Huneau C."/>
            <person name="Blein T."/>
            <person name="Aime D."/>
            <person name="Laguerre M."/>
            <person name="Taylor J."/>
            <person name="Schubert V."/>
            <person name="Nelson M."/>
            <person name="Geu-Flores F."/>
            <person name="Crespi M."/>
            <person name="Gallardo-Guerrero K."/>
            <person name="Delaux P.-M."/>
            <person name="Salse J."/>
            <person name="Berges H."/>
            <person name="Guyot R."/>
            <person name="Gouzy J."/>
            <person name="Peret B."/>
        </authorList>
    </citation>
    <scope>NUCLEOTIDE SEQUENCE [LARGE SCALE GENOMIC DNA]</scope>
    <source>
        <strain evidence="5">cv. Amiga</strain>
    </source>
</reference>
<accession>A0A6A4PR90</accession>